<accession>A0A8T0G734</accession>
<dbReference type="PROSITE" id="PS51501">
    <property type="entry name" value="ZF_DNL"/>
    <property type="match status" value="1"/>
</dbReference>
<feature type="compositionally biased region" description="Basic and acidic residues" evidence="5">
    <location>
        <begin position="99"/>
        <end position="108"/>
    </location>
</feature>
<dbReference type="GO" id="GO:0008270">
    <property type="term" value="F:zinc ion binding"/>
    <property type="evidence" value="ECO:0007669"/>
    <property type="project" value="UniProtKB-KW"/>
</dbReference>
<evidence type="ECO:0000256" key="3">
    <source>
        <dbReference type="ARBA" id="ARBA00022833"/>
    </source>
</evidence>
<organism evidence="7 8">
    <name type="scientific">Ceratodon purpureus</name>
    <name type="common">Fire moss</name>
    <name type="synonym">Dicranum purpureum</name>
    <dbReference type="NCBI Taxonomy" id="3225"/>
    <lineage>
        <taxon>Eukaryota</taxon>
        <taxon>Viridiplantae</taxon>
        <taxon>Streptophyta</taxon>
        <taxon>Embryophyta</taxon>
        <taxon>Bryophyta</taxon>
        <taxon>Bryophytina</taxon>
        <taxon>Bryopsida</taxon>
        <taxon>Dicranidae</taxon>
        <taxon>Pseudoditrichales</taxon>
        <taxon>Ditrichaceae</taxon>
        <taxon>Ceratodon</taxon>
    </lineage>
</organism>
<evidence type="ECO:0000256" key="4">
    <source>
        <dbReference type="PROSITE-ProRule" id="PRU00834"/>
    </source>
</evidence>
<keyword evidence="1" id="KW-0479">Metal-binding</keyword>
<evidence type="ECO:0000256" key="2">
    <source>
        <dbReference type="ARBA" id="ARBA00022771"/>
    </source>
</evidence>
<keyword evidence="2 4" id="KW-0863">Zinc-finger</keyword>
<dbReference type="PANTHER" id="PTHR20922">
    <property type="entry name" value="DNL-TYPE ZINC FINGER PROTEIN"/>
    <property type="match status" value="1"/>
</dbReference>
<keyword evidence="3" id="KW-0862">Zinc</keyword>
<sequence length="206" mass="22802">MASRVGHHWLRRVSRLLASDSISRAASTSDPLAASQNAITVSRAYASVRPFESRVPNSATRSSNWPQFRYLCSVPKDVDSSNNSVSIQESGSDSSVTKSGEEQETYKSSKRHDLAMLFTCKVCETRSAKTMSRATYETGIVIVRCPKCRNLHLIADRLGWFGEPGSVEDFLHHQGVSVRKGLEASYEFSVDDLAGWTPPSNENKIE</sequence>
<dbReference type="EMBL" id="CM026433">
    <property type="protein sequence ID" value="KAG0553849.1"/>
    <property type="molecule type" value="Genomic_DNA"/>
</dbReference>
<dbReference type="PANTHER" id="PTHR20922:SF13">
    <property type="entry name" value="DNL-TYPE ZINC FINGER PROTEIN"/>
    <property type="match status" value="1"/>
</dbReference>
<dbReference type="GO" id="GO:0030150">
    <property type="term" value="P:protein import into mitochondrial matrix"/>
    <property type="evidence" value="ECO:0007669"/>
    <property type="project" value="TreeGrafter"/>
</dbReference>
<feature type="region of interest" description="Disordered" evidence="5">
    <location>
        <begin position="79"/>
        <end position="108"/>
    </location>
</feature>
<feature type="compositionally biased region" description="Polar residues" evidence="5">
    <location>
        <begin position="80"/>
        <end position="98"/>
    </location>
</feature>
<dbReference type="Pfam" id="PF05180">
    <property type="entry name" value="zf-DNL"/>
    <property type="match status" value="1"/>
</dbReference>
<dbReference type="GO" id="GO:0051087">
    <property type="term" value="F:protein-folding chaperone binding"/>
    <property type="evidence" value="ECO:0007669"/>
    <property type="project" value="TreeGrafter"/>
</dbReference>
<reference evidence="7" key="1">
    <citation type="submission" date="2020-06" db="EMBL/GenBank/DDBJ databases">
        <title>WGS assembly of Ceratodon purpureus strain R40.</title>
        <authorList>
            <person name="Carey S.B."/>
            <person name="Jenkins J."/>
            <person name="Shu S."/>
            <person name="Lovell J.T."/>
            <person name="Sreedasyam A."/>
            <person name="Maumus F."/>
            <person name="Tiley G.P."/>
            <person name="Fernandez-Pozo N."/>
            <person name="Barry K."/>
            <person name="Chen C."/>
            <person name="Wang M."/>
            <person name="Lipzen A."/>
            <person name="Daum C."/>
            <person name="Saski C.A."/>
            <person name="Payton A.C."/>
            <person name="Mcbreen J.C."/>
            <person name="Conrad R.E."/>
            <person name="Kollar L.M."/>
            <person name="Olsson S."/>
            <person name="Huttunen S."/>
            <person name="Landis J.B."/>
            <person name="Wickett N.J."/>
            <person name="Johnson M.G."/>
            <person name="Rensing S.A."/>
            <person name="Grimwood J."/>
            <person name="Schmutz J."/>
            <person name="Mcdaniel S.F."/>
        </authorList>
    </citation>
    <scope>NUCLEOTIDE SEQUENCE</scope>
    <source>
        <strain evidence="7">R40</strain>
    </source>
</reference>
<dbReference type="Proteomes" id="UP000822688">
    <property type="component" value="Chromosome 12"/>
</dbReference>
<evidence type="ECO:0000313" key="7">
    <source>
        <dbReference type="EMBL" id="KAG0553849.1"/>
    </source>
</evidence>
<proteinExistence type="predicted"/>
<protein>
    <recommendedName>
        <fullName evidence="6">DNL-type domain-containing protein</fullName>
    </recommendedName>
</protein>
<dbReference type="InterPro" id="IPR024158">
    <property type="entry name" value="Mt_import_TIM15"/>
</dbReference>
<evidence type="ECO:0000256" key="1">
    <source>
        <dbReference type="ARBA" id="ARBA00022723"/>
    </source>
</evidence>
<comment type="caution">
    <text evidence="7">The sequence shown here is derived from an EMBL/GenBank/DDBJ whole genome shotgun (WGS) entry which is preliminary data.</text>
</comment>
<evidence type="ECO:0000259" key="6">
    <source>
        <dbReference type="PROSITE" id="PS51501"/>
    </source>
</evidence>
<evidence type="ECO:0000256" key="5">
    <source>
        <dbReference type="SAM" id="MobiDB-lite"/>
    </source>
</evidence>
<dbReference type="GO" id="GO:0006457">
    <property type="term" value="P:protein folding"/>
    <property type="evidence" value="ECO:0007669"/>
    <property type="project" value="TreeGrafter"/>
</dbReference>
<dbReference type="AlphaFoldDB" id="A0A8T0G734"/>
<dbReference type="OrthoDB" id="512667at2759"/>
<evidence type="ECO:0000313" key="8">
    <source>
        <dbReference type="Proteomes" id="UP000822688"/>
    </source>
</evidence>
<dbReference type="InterPro" id="IPR007853">
    <property type="entry name" value="Znf_DNL-typ"/>
</dbReference>
<feature type="domain" description="DNL-type" evidence="6">
    <location>
        <begin position="109"/>
        <end position="203"/>
    </location>
</feature>
<name>A0A8T0G734_CERPU</name>
<dbReference type="GO" id="GO:0050821">
    <property type="term" value="P:protein stabilization"/>
    <property type="evidence" value="ECO:0007669"/>
    <property type="project" value="TreeGrafter"/>
</dbReference>
<gene>
    <name evidence="7" type="ORF">KC19_12G043900</name>
</gene>
<keyword evidence="8" id="KW-1185">Reference proteome</keyword>
<dbReference type="GO" id="GO:0005739">
    <property type="term" value="C:mitochondrion"/>
    <property type="evidence" value="ECO:0007669"/>
    <property type="project" value="TreeGrafter"/>
</dbReference>